<evidence type="ECO:0000256" key="1">
    <source>
        <dbReference type="ARBA" id="ARBA00004193"/>
    </source>
</evidence>
<dbReference type="InterPro" id="IPR028082">
    <property type="entry name" value="Peripla_BP_I"/>
</dbReference>
<dbReference type="EMBL" id="CP002363">
    <property type="protein sequence ID" value="ADV64339.1"/>
    <property type="molecule type" value="Genomic_DNA"/>
</dbReference>
<evidence type="ECO:0000256" key="2">
    <source>
        <dbReference type="ARBA" id="ARBA00008610"/>
    </source>
</evidence>
<dbReference type="Gene3D" id="3.40.50.2300">
    <property type="match status" value="2"/>
</dbReference>
<proteinExistence type="inferred from homology"/>
<dbReference type="InterPro" id="IPR003760">
    <property type="entry name" value="PnrA-like"/>
</dbReference>
<keyword evidence="6" id="KW-0449">Lipoprotein</keyword>
<sequence length="412" mass="45098" precursor="true">MKSLATKTLVAILVVVILVAAVGVYYYVSTSQPAKTTTTTSKPVKVAILFDVGGRGDLSFNDMAWLGAEKAKHDFGVTVEYTTPQSQGKMKELLETLSSSGEYDLIVLVGFLWTSPLNETADKYPNQKYALIDASTFINRPNEVDILFSEQEAGALVGVLAADMASKIGCNKVGAVAGMSIPPLWRFHVGYLFGVKYYEMKTNKTIGFLWDYTGTFGDTQKGYQYATSMLQSGACVLYGLAGLTHVGMFDAVRDWNKQGKGTALAIGQDASQEWYMPRYMPFSGAKRVDVAVYKAIEMVVKNQWSGGIHVLSLKDGGVGIWDLDGVKYFAEIAYNQSKLEAGLTPDDVVRIVNESRRTYITETGWSIMQELQQLIISGQIAFKSPSTEDEYNQIVNALKNGDLNAALSKGKV</sequence>
<evidence type="ECO:0000313" key="9">
    <source>
        <dbReference type="EMBL" id="ADV64339.1"/>
    </source>
</evidence>
<reference evidence="10" key="1">
    <citation type="submission" date="2010-11" db="EMBL/GenBank/DDBJ databases">
        <title>The complete genome of Desulfurococcus mucosus DSM 2162.</title>
        <authorList>
            <consortium name="US DOE Joint Genome Institute (JGI-PGF)"/>
            <person name="Lucas S."/>
            <person name="Copeland A."/>
            <person name="Lapidus A."/>
            <person name="Bruce D."/>
            <person name="Goodwin L."/>
            <person name="Pitluck S."/>
            <person name="Kyrpides N."/>
            <person name="Mavromatis K."/>
            <person name="Pagani I."/>
            <person name="Ivanova N."/>
            <person name="Ovchinnikova G."/>
            <person name="Chertkov O."/>
            <person name="Held B."/>
            <person name="Brettin T."/>
            <person name="Detter J.C."/>
            <person name="Tapia R."/>
            <person name="Han C."/>
            <person name="Land M."/>
            <person name="Hauser L."/>
            <person name="Markowitz V."/>
            <person name="Cheng J.-F."/>
            <person name="Hugenholtz P."/>
            <person name="Woyke T."/>
            <person name="Wu D."/>
            <person name="Wirth R."/>
            <person name="Bilek Y."/>
            <person name="Hader T."/>
            <person name="Klenk H.-P."/>
            <person name="Eisen J.A."/>
        </authorList>
    </citation>
    <scope>NUCLEOTIDE SEQUENCE [LARGE SCALE GENOMIC DNA]</scope>
    <source>
        <strain evidence="10">ATCC 35584 / DSM 2162 / JCM 9187 / O7/1</strain>
    </source>
</reference>
<dbReference type="PANTHER" id="PTHR34296">
    <property type="entry name" value="TRANSCRIPTIONAL ACTIVATOR PROTEIN MED"/>
    <property type="match status" value="1"/>
</dbReference>
<dbReference type="GO" id="GO:0005886">
    <property type="term" value="C:plasma membrane"/>
    <property type="evidence" value="ECO:0007669"/>
    <property type="project" value="UniProtKB-SubCell"/>
</dbReference>
<dbReference type="RefSeq" id="WP_013561561.1">
    <property type="nucleotide sequence ID" value="NC_014961.1"/>
</dbReference>
<evidence type="ECO:0000256" key="3">
    <source>
        <dbReference type="ARBA" id="ARBA00022475"/>
    </source>
</evidence>
<evidence type="ECO:0000256" key="5">
    <source>
        <dbReference type="ARBA" id="ARBA00023136"/>
    </source>
</evidence>
<feature type="domain" description="ABC transporter substrate-binding protein PnrA-like" evidence="8">
    <location>
        <begin position="46"/>
        <end position="334"/>
    </location>
</feature>
<keyword evidence="7" id="KW-1133">Transmembrane helix</keyword>
<dbReference type="SUPFAM" id="SSF53822">
    <property type="entry name" value="Periplasmic binding protein-like I"/>
    <property type="match status" value="1"/>
</dbReference>
<keyword evidence="4" id="KW-0732">Signal</keyword>
<keyword evidence="5 7" id="KW-0472">Membrane</keyword>
<gene>
    <name evidence="9" type="ordered locus">Desmu_0020</name>
</gene>
<name>E8RA61_DESM0</name>
<dbReference type="AlphaFoldDB" id="E8RA61"/>
<dbReference type="KEGG" id="dmu:Desmu_0020"/>
<dbReference type="eggNOG" id="arCOG00258">
    <property type="taxonomic scope" value="Archaea"/>
</dbReference>
<protein>
    <submittedName>
        <fullName evidence="9">Nucleoside-binding protein</fullName>
    </submittedName>
</protein>
<evidence type="ECO:0000259" key="8">
    <source>
        <dbReference type="Pfam" id="PF02608"/>
    </source>
</evidence>
<dbReference type="STRING" id="765177.Desmu_0020"/>
<reference evidence="9 10" key="2">
    <citation type="journal article" date="2011" name="Stand. Genomic Sci.">
        <title>Complete genome sequence of Desulfurococcus mucosus type strain (O7/1).</title>
        <authorList>
            <person name="Wirth R."/>
            <person name="Chertkov O."/>
            <person name="Held B."/>
            <person name="Lapidus A."/>
            <person name="Nolan M."/>
            <person name="Lucas S."/>
            <person name="Hammon N."/>
            <person name="Deshpande S."/>
            <person name="Cheng J.F."/>
            <person name="Tapia R."/>
            <person name="Han C."/>
            <person name="Goodwin L."/>
            <person name="Pitluck S."/>
            <person name="Liolios K."/>
            <person name="Ioanna P."/>
            <person name="Ivanova N."/>
            <person name="Mavromatis K."/>
            <person name="Mikhailova N."/>
            <person name="Pati A."/>
            <person name="Chen A."/>
            <person name="Palaniappan K."/>
            <person name="Land M."/>
            <person name="Hauser L."/>
            <person name="Chang Y.J."/>
            <person name="Jeffries C.D."/>
            <person name="Bilek Y."/>
            <person name="Hader T."/>
            <person name="Rohde M."/>
            <person name="Spring S."/>
            <person name="Sikorski J."/>
            <person name="Goker M."/>
            <person name="Woyke T."/>
            <person name="Bristow J."/>
            <person name="Eisen J.A."/>
            <person name="Markowitz V."/>
            <person name="Hugenholtz P."/>
            <person name="Kyrpides N.C."/>
            <person name="Klenk H.P."/>
        </authorList>
    </citation>
    <scope>NUCLEOTIDE SEQUENCE [LARGE SCALE GENOMIC DNA]</scope>
    <source>
        <strain evidence="10">ATCC 35584 / DSM 2162 / JCM 9187 / O7/1</strain>
    </source>
</reference>
<dbReference type="PANTHER" id="PTHR34296:SF2">
    <property type="entry name" value="ABC TRANSPORTER GUANOSINE-BINDING PROTEIN NUPN"/>
    <property type="match status" value="1"/>
</dbReference>
<keyword evidence="10" id="KW-1185">Reference proteome</keyword>
<evidence type="ECO:0000256" key="6">
    <source>
        <dbReference type="ARBA" id="ARBA00023288"/>
    </source>
</evidence>
<feature type="transmembrane region" description="Helical" evidence="7">
    <location>
        <begin position="9"/>
        <end position="28"/>
    </location>
</feature>
<comment type="similarity">
    <text evidence="2">Belongs to the BMP lipoprotein family.</text>
</comment>
<keyword evidence="3" id="KW-1003">Cell membrane</keyword>
<evidence type="ECO:0000256" key="7">
    <source>
        <dbReference type="SAM" id="Phobius"/>
    </source>
</evidence>
<dbReference type="GeneID" id="10152699"/>
<accession>E8RA61</accession>
<dbReference type="InterPro" id="IPR050957">
    <property type="entry name" value="BMP_lipoprotein"/>
</dbReference>
<evidence type="ECO:0000313" key="10">
    <source>
        <dbReference type="Proteomes" id="UP000001068"/>
    </source>
</evidence>
<comment type="subcellular location">
    <subcellularLocation>
        <location evidence="1">Cell membrane</location>
        <topology evidence="1">Lipid-anchor</topology>
    </subcellularLocation>
</comment>
<dbReference type="OrthoDB" id="26626at2157"/>
<evidence type="ECO:0000256" key="4">
    <source>
        <dbReference type="ARBA" id="ARBA00022729"/>
    </source>
</evidence>
<keyword evidence="7" id="KW-0812">Transmembrane</keyword>
<dbReference type="HOGENOM" id="CLU_038813_0_0_2"/>
<dbReference type="Pfam" id="PF02608">
    <property type="entry name" value="Bmp"/>
    <property type="match status" value="1"/>
</dbReference>
<dbReference type="Proteomes" id="UP000001068">
    <property type="component" value="Chromosome"/>
</dbReference>
<organism evidence="9 10">
    <name type="scientific">Desulfurococcus mucosus (strain ATCC 35584 / DSM 2162 / JCM 9187 / O7/1)</name>
    <dbReference type="NCBI Taxonomy" id="765177"/>
    <lineage>
        <taxon>Archaea</taxon>
        <taxon>Thermoproteota</taxon>
        <taxon>Thermoprotei</taxon>
        <taxon>Desulfurococcales</taxon>
        <taxon>Desulfurococcaceae</taxon>
        <taxon>Desulfurococcus</taxon>
    </lineage>
</organism>